<dbReference type="InterPro" id="IPR020449">
    <property type="entry name" value="Tscrpt_reg_AraC-type_HTH"/>
</dbReference>
<dbReference type="RefSeq" id="WP_125126307.1">
    <property type="nucleotide sequence ID" value="NZ_RHJS01000002.1"/>
</dbReference>
<dbReference type="SMART" id="SM00342">
    <property type="entry name" value="HTH_ARAC"/>
    <property type="match status" value="1"/>
</dbReference>
<dbReference type="InterPro" id="IPR003313">
    <property type="entry name" value="AraC-bd"/>
</dbReference>
<gene>
    <name evidence="5" type="ORF">EBB54_03150</name>
</gene>
<evidence type="ECO:0000259" key="4">
    <source>
        <dbReference type="PROSITE" id="PS01124"/>
    </source>
</evidence>
<proteinExistence type="predicted"/>
<evidence type="ECO:0000256" key="2">
    <source>
        <dbReference type="ARBA" id="ARBA00023125"/>
    </source>
</evidence>
<dbReference type="PROSITE" id="PS01124">
    <property type="entry name" value="HTH_ARAC_FAMILY_2"/>
    <property type="match status" value="1"/>
</dbReference>
<keyword evidence="6" id="KW-1185">Reference proteome</keyword>
<reference evidence="5" key="1">
    <citation type="submission" date="2018-10" db="EMBL/GenBank/DDBJ databases">
        <title>Schaedlerella arabinophila gen. nov. sp. nov., isolated from the mouse intestinal tract and comparative analysis with the genome of the closely related altered Schaedler flora strain ASF502.</title>
        <authorList>
            <person name="Miyake S."/>
            <person name="Soh M."/>
            <person name="Seedorf H."/>
        </authorList>
    </citation>
    <scope>NUCLEOTIDE SEQUENCE [LARGE SCALE GENOMIC DNA]</scope>
    <source>
        <strain evidence="5">DSM 106076</strain>
    </source>
</reference>
<accession>A0A426DCS1</accession>
<dbReference type="EMBL" id="RHJS01000002">
    <property type="protein sequence ID" value="RRK30485.1"/>
    <property type="molecule type" value="Genomic_DNA"/>
</dbReference>
<dbReference type="Pfam" id="PF02311">
    <property type="entry name" value="AraC_binding"/>
    <property type="match status" value="1"/>
</dbReference>
<comment type="caution">
    <text evidence="5">The sequence shown here is derived from an EMBL/GenBank/DDBJ whole genome shotgun (WGS) entry which is preliminary data.</text>
</comment>
<dbReference type="GO" id="GO:0003700">
    <property type="term" value="F:DNA-binding transcription factor activity"/>
    <property type="evidence" value="ECO:0007669"/>
    <property type="project" value="InterPro"/>
</dbReference>
<dbReference type="AlphaFoldDB" id="A0A426DCS1"/>
<dbReference type="InterPro" id="IPR037923">
    <property type="entry name" value="HTH-like"/>
</dbReference>
<dbReference type="PANTHER" id="PTHR43280">
    <property type="entry name" value="ARAC-FAMILY TRANSCRIPTIONAL REGULATOR"/>
    <property type="match status" value="1"/>
</dbReference>
<dbReference type="PRINTS" id="PR00032">
    <property type="entry name" value="HTHARAC"/>
</dbReference>
<evidence type="ECO:0000256" key="3">
    <source>
        <dbReference type="ARBA" id="ARBA00023163"/>
    </source>
</evidence>
<dbReference type="PANTHER" id="PTHR43280:SF28">
    <property type="entry name" value="HTH-TYPE TRANSCRIPTIONAL ACTIVATOR RHAS"/>
    <property type="match status" value="1"/>
</dbReference>
<keyword evidence="2" id="KW-0238">DNA-binding</keyword>
<evidence type="ECO:0000313" key="6">
    <source>
        <dbReference type="Proteomes" id="UP000274920"/>
    </source>
</evidence>
<dbReference type="SUPFAM" id="SSF46689">
    <property type="entry name" value="Homeodomain-like"/>
    <property type="match status" value="2"/>
</dbReference>
<dbReference type="InterPro" id="IPR018060">
    <property type="entry name" value="HTH_AraC"/>
</dbReference>
<organism evidence="5 6">
    <name type="scientific">Schaedlerella arabinosiphila</name>
    <dbReference type="NCBI Taxonomy" id="2044587"/>
    <lineage>
        <taxon>Bacteria</taxon>
        <taxon>Bacillati</taxon>
        <taxon>Bacillota</taxon>
        <taxon>Clostridia</taxon>
        <taxon>Lachnospirales</taxon>
        <taxon>Lachnospiraceae</taxon>
        <taxon>Schaedlerella</taxon>
    </lineage>
</organism>
<dbReference type="Proteomes" id="UP000274920">
    <property type="component" value="Unassembled WGS sequence"/>
</dbReference>
<protein>
    <submittedName>
        <fullName evidence="5">AraC family transcriptional regulator</fullName>
    </submittedName>
</protein>
<dbReference type="GO" id="GO:0043565">
    <property type="term" value="F:sequence-specific DNA binding"/>
    <property type="evidence" value="ECO:0007669"/>
    <property type="project" value="InterPro"/>
</dbReference>
<keyword evidence="3" id="KW-0804">Transcription</keyword>
<dbReference type="InterPro" id="IPR009057">
    <property type="entry name" value="Homeodomain-like_sf"/>
</dbReference>
<evidence type="ECO:0000256" key="1">
    <source>
        <dbReference type="ARBA" id="ARBA00023015"/>
    </source>
</evidence>
<keyword evidence="1" id="KW-0805">Transcription regulation</keyword>
<dbReference type="Gene3D" id="2.60.120.280">
    <property type="entry name" value="Regulatory protein AraC"/>
    <property type="match status" value="1"/>
</dbReference>
<feature type="domain" description="HTH araC/xylS-type" evidence="4">
    <location>
        <begin position="171"/>
        <end position="270"/>
    </location>
</feature>
<dbReference type="Gene3D" id="1.10.10.60">
    <property type="entry name" value="Homeodomain-like"/>
    <property type="match status" value="2"/>
</dbReference>
<dbReference type="Pfam" id="PF12833">
    <property type="entry name" value="HTH_18"/>
    <property type="match status" value="1"/>
</dbReference>
<sequence length="272" mass="31645">MIYQIHNSPDQYTLPLALHLFGLNHRQEPIRRPHGMLCYQWFYCVNGRGEFIVNNQRSIISEGQGLLIYPRVSHIYQALTPDWTVHFFGFGGPLCQEVLTVLQMHETGVYHFSRPEVFIDHIRRLHELHQKKCSGKTREYSKECYAFLLDLSSCITRINPSSYVDADDLITAVIFYMEQHYGRDISLDELAGVVGLSKEYLCTLFKKTMKQTVMQYLLTIRISQARTLLIRFPEKKVQEIAKLCGFESPSYFGKKFKQETGMTPDAFRKKLG</sequence>
<evidence type="ECO:0000313" key="5">
    <source>
        <dbReference type="EMBL" id="RRK30485.1"/>
    </source>
</evidence>
<name>A0A426DCS1_9FIRM</name>
<dbReference type="SUPFAM" id="SSF51215">
    <property type="entry name" value="Regulatory protein AraC"/>
    <property type="match status" value="1"/>
</dbReference>